<keyword evidence="1" id="KW-0472">Membrane</keyword>
<evidence type="ECO:0000313" key="3">
    <source>
        <dbReference type="EMBL" id="QIZ73343.1"/>
    </source>
</evidence>
<dbReference type="EMBL" id="CP051167">
    <property type="protein sequence ID" value="QIZ73343.1"/>
    <property type="molecule type" value="Genomic_DNA"/>
</dbReference>
<evidence type="ECO:0000256" key="2">
    <source>
        <dbReference type="SAM" id="MobiDB-lite"/>
    </source>
</evidence>
<feature type="compositionally biased region" description="Basic and acidic residues" evidence="2">
    <location>
        <begin position="72"/>
        <end position="81"/>
    </location>
</feature>
<dbReference type="GO" id="GO:0005886">
    <property type="term" value="C:plasma membrane"/>
    <property type="evidence" value="ECO:0007669"/>
    <property type="project" value="UniProtKB-SubCell"/>
</dbReference>
<sequence>MKWILTGLIRGYRWLISPLFPPSCRFEPTCSQYALEAVERFGPWRGGWMAIARILRCHPFHPGGYDPVPPLEKGRSTDGNG</sequence>
<evidence type="ECO:0000313" key="4">
    <source>
        <dbReference type="Proteomes" id="UP000500857"/>
    </source>
</evidence>
<gene>
    <name evidence="3" type="primary">yidD</name>
    <name evidence="3" type="ORF">HCG48_24335</name>
</gene>
<dbReference type="HAMAP" id="MF_00386">
    <property type="entry name" value="UPF0161_YidD"/>
    <property type="match status" value="1"/>
</dbReference>
<dbReference type="InterPro" id="IPR002696">
    <property type="entry name" value="Membr_insert_effic_factor_YidD"/>
</dbReference>
<comment type="function">
    <text evidence="1">Could be involved in insertion of integral membrane proteins into the membrane.</text>
</comment>
<organism evidence="3 4">
    <name type="scientific">Oxynema aestuarii AP17</name>
    <dbReference type="NCBI Taxonomy" id="2064643"/>
    <lineage>
        <taxon>Bacteria</taxon>
        <taxon>Bacillati</taxon>
        <taxon>Cyanobacteriota</taxon>
        <taxon>Cyanophyceae</taxon>
        <taxon>Oscillatoriophycideae</taxon>
        <taxon>Oscillatoriales</taxon>
        <taxon>Oscillatoriaceae</taxon>
        <taxon>Oxynema</taxon>
        <taxon>Oxynema aestuarii</taxon>
    </lineage>
</organism>
<keyword evidence="1" id="KW-1003">Cell membrane</keyword>
<dbReference type="Pfam" id="PF01809">
    <property type="entry name" value="YidD"/>
    <property type="match status" value="1"/>
</dbReference>
<name>A0A6H1U5N0_9CYAN</name>
<dbReference type="Proteomes" id="UP000500857">
    <property type="component" value="Chromosome"/>
</dbReference>
<dbReference type="RefSeq" id="WP_168571489.1">
    <property type="nucleotide sequence ID" value="NZ_CP051167.1"/>
</dbReference>
<feature type="region of interest" description="Disordered" evidence="2">
    <location>
        <begin position="62"/>
        <end position="81"/>
    </location>
</feature>
<proteinExistence type="inferred from homology"/>
<accession>A0A6H1U5N0</accession>
<dbReference type="KEGG" id="oxy:HCG48_24335"/>
<dbReference type="AlphaFoldDB" id="A0A6H1U5N0"/>
<protein>
    <recommendedName>
        <fullName evidence="1">Putative membrane protein insertion efficiency factor</fullName>
    </recommendedName>
</protein>
<comment type="similarity">
    <text evidence="1">Belongs to the UPF0161 family.</text>
</comment>
<dbReference type="SMART" id="SM01234">
    <property type="entry name" value="Haemolytic"/>
    <property type="match status" value="1"/>
</dbReference>
<comment type="subcellular location">
    <subcellularLocation>
        <location evidence="1">Cell membrane</location>
        <topology evidence="1">Peripheral membrane protein</topology>
        <orientation evidence="1">Cytoplasmic side</orientation>
    </subcellularLocation>
</comment>
<dbReference type="PANTHER" id="PTHR33383">
    <property type="entry name" value="MEMBRANE PROTEIN INSERTION EFFICIENCY FACTOR-RELATED"/>
    <property type="match status" value="1"/>
</dbReference>
<dbReference type="NCBIfam" id="TIGR00278">
    <property type="entry name" value="membrane protein insertion efficiency factor YidD"/>
    <property type="match status" value="1"/>
</dbReference>
<dbReference type="PANTHER" id="PTHR33383:SF1">
    <property type="entry name" value="MEMBRANE PROTEIN INSERTION EFFICIENCY FACTOR-RELATED"/>
    <property type="match status" value="1"/>
</dbReference>
<reference evidence="3 4" key="1">
    <citation type="submission" date="2020-04" db="EMBL/GenBank/DDBJ databases">
        <authorList>
            <person name="Basu S."/>
            <person name="Maruthanayagam V."/>
            <person name="Chakraborty S."/>
            <person name="Pramanik A."/>
            <person name="Mukherjee J."/>
            <person name="Brink B."/>
        </authorList>
    </citation>
    <scope>NUCLEOTIDE SEQUENCE [LARGE SCALE GENOMIC DNA]</scope>
    <source>
        <strain evidence="3 4">AP17</strain>
    </source>
</reference>
<keyword evidence="4" id="KW-1185">Reference proteome</keyword>
<evidence type="ECO:0000256" key="1">
    <source>
        <dbReference type="HAMAP-Rule" id="MF_00386"/>
    </source>
</evidence>